<dbReference type="RefSeq" id="WP_008761527.1">
    <property type="nucleotide sequence ID" value="NZ_CABJDH010000005.1"/>
</dbReference>
<evidence type="ECO:0000259" key="5">
    <source>
        <dbReference type="Pfam" id="PF25967"/>
    </source>
</evidence>
<evidence type="ECO:0000313" key="9">
    <source>
        <dbReference type="EMBL" id="UYU68373.1"/>
    </source>
</evidence>
<gene>
    <name evidence="8" type="ORF">DW780_08255</name>
    <name evidence="6" type="ORF">GAN59_02535</name>
    <name evidence="7" type="ORF">GAN91_14495</name>
    <name evidence="9" type="ORF">KQP68_08890</name>
</gene>
<dbReference type="Proteomes" id="UP000488521">
    <property type="component" value="Unassembled WGS sequence"/>
</dbReference>
<reference evidence="11 12" key="2">
    <citation type="journal article" date="2019" name="Nat. Med.">
        <title>A library of human gut bacterial isolates paired with longitudinal multiomics data enables mechanistic microbiome research.</title>
        <authorList>
            <person name="Poyet M."/>
            <person name="Groussin M."/>
            <person name="Gibbons S.M."/>
            <person name="Avila-Pacheco J."/>
            <person name="Jiang X."/>
            <person name="Kearney S.M."/>
            <person name="Perrotta A.R."/>
            <person name="Berdy B."/>
            <person name="Zhao S."/>
            <person name="Lieberman T.D."/>
            <person name="Swanson P.K."/>
            <person name="Smith M."/>
            <person name="Roesemann S."/>
            <person name="Alexander J.E."/>
            <person name="Rich S.A."/>
            <person name="Livny J."/>
            <person name="Vlamakis H."/>
            <person name="Clish C."/>
            <person name="Bullock K."/>
            <person name="Deik A."/>
            <person name="Scott J."/>
            <person name="Pierce K.A."/>
            <person name="Xavier R.J."/>
            <person name="Alm E.J."/>
        </authorList>
    </citation>
    <scope>NUCLEOTIDE SEQUENCE [LARGE SCALE GENOMIC DNA]</scope>
    <source>
        <strain evidence="6 12">BIOML-A156</strain>
        <strain evidence="7 11">BIOML-A162</strain>
    </source>
</reference>
<dbReference type="SUPFAM" id="SSF111369">
    <property type="entry name" value="HlyD-like secretion proteins"/>
    <property type="match status" value="1"/>
</dbReference>
<dbReference type="InterPro" id="IPR050465">
    <property type="entry name" value="UPF0194_transport"/>
</dbReference>
<dbReference type="Proteomes" id="UP000436858">
    <property type="component" value="Unassembled WGS sequence"/>
</dbReference>
<evidence type="ECO:0000313" key="11">
    <source>
        <dbReference type="Proteomes" id="UP000436858"/>
    </source>
</evidence>
<dbReference type="KEGG" id="btho:Btheta7330_02488"/>
<dbReference type="EMBL" id="CP083680">
    <property type="protein sequence ID" value="UYU68373.1"/>
    <property type="molecule type" value="Genomic_DNA"/>
</dbReference>
<evidence type="ECO:0000313" key="8">
    <source>
        <dbReference type="EMBL" id="RHD89325.1"/>
    </source>
</evidence>
<reference evidence="8 10" key="1">
    <citation type="submission" date="2018-08" db="EMBL/GenBank/DDBJ databases">
        <title>A genome reference for cultivated species of the human gut microbiota.</title>
        <authorList>
            <person name="Zou Y."/>
            <person name="Xue W."/>
            <person name="Luo G."/>
        </authorList>
    </citation>
    <scope>NUCLEOTIDE SEQUENCE [LARGE SCALE GENOMIC DNA]</scope>
    <source>
        <strain evidence="8 10">AM30-26</strain>
    </source>
</reference>
<dbReference type="OMA" id="YYARINI"/>
<evidence type="ECO:0000313" key="10">
    <source>
        <dbReference type="Proteomes" id="UP000284785"/>
    </source>
</evidence>
<dbReference type="InterPro" id="IPR058627">
    <property type="entry name" value="MdtA-like_C"/>
</dbReference>
<reference evidence="9 13" key="3">
    <citation type="submission" date="2021-06" db="EMBL/GenBank/DDBJ databases">
        <title>Interrogation of the integrated mobile genetic elements in gut-associated Bacteroides with a consensus prediction approach.</title>
        <authorList>
            <person name="Campbell D.E."/>
            <person name="Leigh J.R."/>
            <person name="Kim T."/>
            <person name="England W."/>
            <person name="Whitaker R.J."/>
            <person name="Degnan P.H."/>
        </authorList>
    </citation>
    <scope>NUCLEOTIDE SEQUENCE [LARGE SCALE GENOMIC DNA]</scope>
    <source>
        <strain evidence="9 13">WAL8669</strain>
    </source>
</reference>
<dbReference type="Proteomes" id="UP000284785">
    <property type="component" value="Unassembled WGS sequence"/>
</dbReference>
<dbReference type="Gene3D" id="2.40.420.20">
    <property type="match status" value="1"/>
</dbReference>
<organism evidence="7 11">
    <name type="scientific">Bacteroides thetaiotaomicron</name>
    <dbReference type="NCBI Taxonomy" id="818"/>
    <lineage>
        <taxon>Bacteria</taxon>
        <taxon>Pseudomonadati</taxon>
        <taxon>Bacteroidota</taxon>
        <taxon>Bacteroidia</taxon>
        <taxon>Bacteroidales</taxon>
        <taxon>Bacteroidaceae</taxon>
        <taxon>Bacteroides</taxon>
    </lineage>
</organism>
<evidence type="ECO:0000313" key="12">
    <source>
        <dbReference type="Proteomes" id="UP000488521"/>
    </source>
</evidence>
<dbReference type="Gene3D" id="2.40.50.100">
    <property type="match status" value="1"/>
</dbReference>
<feature type="coiled-coil region" evidence="3">
    <location>
        <begin position="110"/>
        <end position="137"/>
    </location>
</feature>
<keyword evidence="2 3" id="KW-0175">Coiled coil</keyword>
<feature type="domain" description="Multidrug resistance protein MdtA-like C-terminal permuted SH3" evidence="5">
    <location>
        <begin position="345"/>
        <end position="405"/>
    </location>
</feature>
<name>A0A0P0F5A0_BACT4</name>
<accession>A0A0P0F5A0</accession>
<dbReference type="AlphaFoldDB" id="A0A0P0F5A0"/>
<dbReference type="GeneID" id="60926828"/>
<dbReference type="EMBL" id="WCRY01000013">
    <property type="protein sequence ID" value="KAB4480815.1"/>
    <property type="molecule type" value="Genomic_DNA"/>
</dbReference>
<comment type="subcellular location">
    <subcellularLocation>
        <location evidence="1">Cell envelope</location>
    </subcellularLocation>
</comment>
<dbReference type="PANTHER" id="PTHR32347">
    <property type="entry name" value="EFFLUX SYSTEM COMPONENT YKNX-RELATED"/>
    <property type="match status" value="1"/>
</dbReference>
<evidence type="ECO:0000313" key="7">
    <source>
        <dbReference type="EMBL" id="KAB4480815.1"/>
    </source>
</evidence>
<dbReference type="PANTHER" id="PTHR32347:SF23">
    <property type="entry name" value="BLL5650 PROTEIN"/>
    <property type="match status" value="1"/>
</dbReference>
<evidence type="ECO:0000313" key="6">
    <source>
        <dbReference type="EMBL" id="KAB4477825.1"/>
    </source>
</evidence>
<evidence type="ECO:0000256" key="1">
    <source>
        <dbReference type="ARBA" id="ARBA00004196"/>
    </source>
</evidence>
<dbReference type="Gene3D" id="2.40.30.170">
    <property type="match status" value="1"/>
</dbReference>
<dbReference type="Pfam" id="PF25967">
    <property type="entry name" value="RND-MFP_C"/>
    <property type="match status" value="1"/>
</dbReference>
<evidence type="ECO:0000256" key="2">
    <source>
        <dbReference type="ARBA" id="ARBA00023054"/>
    </source>
</evidence>
<sequence>MDIKLEKKPWYIRYRYYLIGGLLFAAFLIYVIVLSLGPRKLRIDAENIQIAEVKEDNFMEYVDVEGLIQPILTIKINTREAGSVESIVGEEGSLLYQGDTIIVLSNPDLLRSIEDQRDEWEKQMITYQEQEIEMEQKSLNLKQQALTNNYELERLKKSIALDREEFQMGVKSKAQLQVAEDEYNYKLKNAALQQESLRHDSAVTMIRKELIRNDRERERKKYERTHERLNNLVVTAPIKGQLSFVRVTPGQQVSSGESIAEIKVLDQYKIHTSLSEYYIDRITTGLPATVNYQGKKYPLKITKVVPEVKDRMFDVDLVFTGDMPDNVRVGKSFRVQIELGQPERALIIPRGNFYQSTGGQWIYKVNASKTKAIRVPLSIGRQNPQQYEITEGLQTGDWVITTGYDTFGDAEELILK</sequence>
<dbReference type="EMBL" id="QSJP01000005">
    <property type="protein sequence ID" value="RHD89325.1"/>
    <property type="molecule type" value="Genomic_DNA"/>
</dbReference>
<keyword evidence="4" id="KW-0812">Transmembrane</keyword>
<evidence type="ECO:0000256" key="4">
    <source>
        <dbReference type="SAM" id="Phobius"/>
    </source>
</evidence>
<feature type="transmembrane region" description="Helical" evidence="4">
    <location>
        <begin position="16"/>
        <end position="37"/>
    </location>
</feature>
<keyword evidence="4" id="KW-1133">Transmembrane helix</keyword>
<dbReference type="GO" id="GO:0030313">
    <property type="term" value="C:cell envelope"/>
    <property type="evidence" value="ECO:0007669"/>
    <property type="project" value="UniProtKB-SubCell"/>
</dbReference>
<evidence type="ECO:0000313" key="13">
    <source>
        <dbReference type="Proteomes" id="UP001156218"/>
    </source>
</evidence>
<evidence type="ECO:0000256" key="3">
    <source>
        <dbReference type="SAM" id="Coils"/>
    </source>
</evidence>
<dbReference type="Proteomes" id="UP001156218">
    <property type="component" value="Chromosome"/>
</dbReference>
<proteinExistence type="predicted"/>
<dbReference type="Gene3D" id="1.10.287.470">
    <property type="entry name" value="Helix hairpin bin"/>
    <property type="match status" value="1"/>
</dbReference>
<protein>
    <submittedName>
        <fullName evidence="7">HlyD family efflux transporter periplasmic adaptor subunit</fullName>
    </submittedName>
</protein>
<dbReference type="EMBL" id="WCRS01000002">
    <property type="protein sequence ID" value="KAB4477825.1"/>
    <property type="molecule type" value="Genomic_DNA"/>
</dbReference>
<keyword evidence="4" id="KW-0472">Membrane</keyword>